<evidence type="ECO:0000313" key="4">
    <source>
        <dbReference type="Proteomes" id="UP000250796"/>
    </source>
</evidence>
<dbReference type="SUPFAM" id="SSF52317">
    <property type="entry name" value="Class I glutamine amidotransferase-like"/>
    <property type="match status" value="1"/>
</dbReference>
<dbReference type="SUPFAM" id="SSF89550">
    <property type="entry name" value="PHP domain-like"/>
    <property type="match status" value="1"/>
</dbReference>
<dbReference type="InterPro" id="IPR052018">
    <property type="entry name" value="PHP_domain"/>
</dbReference>
<evidence type="ECO:0000313" key="3">
    <source>
        <dbReference type="EMBL" id="SSC13071.1"/>
    </source>
</evidence>
<organism evidence="3 4">
    <name type="scientific">Mesotoga infera</name>
    <dbReference type="NCBI Taxonomy" id="1236046"/>
    <lineage>
        <taxon>Bacteria</taxon>
        <taxon>Thermotogati</taxon>
        <taxon>Thermotogota</taxon>
        <taxon>Thermotogae</taxon>
        <taxon>Kosmotogales</taxon>
        <taxon>Kosmotogaceae</taxon>
        <taxon>Mesotoga</taxon>
    </lineage>
</organism>
<keyword evidence="4" id="KW-1185">Reference proteome</keyword>
<dbReference type="Gene3D" id="2.60.40.10">
    <property type="entry name" value="Immunoglobulins"/>
    <property type="match status" value="1"/>
</dbReference>
<evidence type="ECO:0000259" key="2">
    <source>
        <dbReference type="SMART" id="SM00481"/>
    </source>
</evidence>
<dbReference type="AlphaFoldDB" id="A0A7Z7PR28"/>
<accession>A0A7Z7PR28</accession>
<feature type="domain" description="Polymerase/histidinol phosphatase N-terminal" evidence="2">
    <location>
        <begin position="27"/>
        <end position="105"/>
    </location>
</feature>
<dbReference type="KEGG" id="minf:MESINF_1627"/>
<feature type="chain" id="PRO_5031040391" evidence="1">
    <location>
        <begin position="20"/>
        <end position="614"/>
    </location>
</feature>
<dbReference type="RefSeq" id="WP_169699262.1">
    <property type="nucleotide sequence ID" value="NZ_LS974202.1"/>
</dbReference>
<keyword evidence="1" id="KW-0732">Signal</keyword>
<feature type="signal peptide" evidence="1">
    <location>
        <begin position="1"/>
        <end position="19"/>
    </location>
</feature>
<dbReference type="GO" id="GO:0004534">
    <property type="term" value="F:5'-3' RNA exonuclease activity"/>
    <property type="evidence" value="ECO:0007669"/>
    <property type="project" value="TreeGrafter"/>
</dbReference>
<evidence type="ECO:0000256" key="1">
    <source>
        <dbReference type="SAM" id="SignalP"/>
    </source>
</evidence>
<dbReference type="InterPro" id="IPR013783">
    <property type="entry name" value="Ig-like_fold"/>
</dbReference>
<dbReference type="Proteomes" id="UP000250796">
    <property type="component" value="Chromosome MESINF"/>
</dbReference>
<proteinExistence type="predicted"/>
<protein>
    <submittedName>
        <fullName evidence="3">PHP domain protein</fullName>
    </submittedName>
</protein>
<name>A0A7Z7PR28_9BACT</name>
<dbReference type="InterPro" id="IPR029062">
    <property type="entry name" value="Class_I_gatase-like"/>
</dbReference>
<dbReference type="InterPro" id="IPR003141">
    <property type="entry name" value="Pol/His_phosphatase_N"/>
</dbReference>
<dbReference type="Gene3D" id="3.20.20.140">
    <property type="entry name" value="Metal-dependent hydrolases"/>
    <property type="match status" value="1"/>
</dbReference>
<dbReference type="InterPro" id="IPR016195">
    <property type="entry name" value="Pol/histidinol_Pase-like"/>
</dbReference>
<dbReference type="PANTHER" id="PTHR42924">
    <property type="entry name" value="EXONUCLEASE"/>
    <property type="match status" value="1"/>
</dbReference>
<dbReference type="SMART" id="SM00481">
    <property type="entry name" value="POLIIIAc"/>
    <property type="match status" value="1"/>
</dbReference>
<dbReference type="GO" id="GO:0035312">
    <property type="term" value="F:5'-3' DNA exonuclease activity"/>
    <property type="evidence" value="ECO:0007669"/>
    <property type="project" value="TreeGrafter"/>
</dbReference>
<gene>
    <name evidence="3" type="ORF">MESINF_1627</name>
</gene>
<sequence length="614" mass="68422">MRRLVIVVLFALLAYAVVANDLKPFYGNPHSHTSYSDGTGTPEEAYEFGSKVPGLDFLAVTDHGYYFVQTLTDGRDKLAATIEAAQKATTGSFLAFAGFEWTATGTGHINVYGTQDWTDRVQSDLWQLYDWIIERKAVGQFNHPITMFGDNFKQFQYVPQADLYVNLIEVGNGNWWQNETISQEMFQAYQLALMKGWHLGATLGQDNHKPNWGGANDSRAVVYATGLTEEEILKAFSERRVYASEDKNILLSFSTDGGFMGDILHDLDEINLKVSIEDETGDDLEFVEIYSRRGLLAHFDVNDSLFEIELRLNIETGYEYFFVYAKARDGEEVVSSPIWVQRNNPVHLYNPAVFPSNVKPGEEVTLSFQISNTSSQEASTTLELRNLHGVIIEESYSLAAYESREVTLPHTVGSGDGRIDFYLDSMPYSSVSLKLREATSLNVLFDRSHVNYAVDRREKLSTMLQKFGHKYSTVERLLKTGELDNINVLIIPLPGSGGSFERLKMLMPAQATIIADFVKKGGTLIITGTGETIDQDIIDTYNKLLADLGLPVAFGGLQSGEIVSVEGISFDGISTLEGEAGEYPAGEGTVIIYPGDPLTDDVIEMNEKLVWRLF</sequence>
<dbReference type="PANTHER" id="PTHR42924:SF3">
    <property type="entry name" value="POLYMERASE_HISTIDINOL PHOSPHATASE N-TERMINAL DOMAIN-CONTAINING PROTEIN"/>
    <property type="match status" value="1"/>
</dbReference>
<dbReference type="EMBL" id="LS974202">
    <property type="protein sequence ID" value="SSC13071.1"/>
    <property type="molecule type" value="Genomic_DNA"/>
</dbReference>
<dbReference type="NCBIfam" id="NF038032">
    <property type="entry name" value="CehA_McbA_metalo"/>
    <property type="match status" value="1"/>
</dbReference>
<reference evidence="3 4" key="1">
    <citation type="submission" date="2017-01" db="EMBL/GenBank/DDBJ databases">
        <authorList>
            <person name="Erauso G."/>
        </authorList>
    </citation>
    <scope>NUCLEOTIDE SEQUENCE [LARGE SCALE GENOMIC DNA]</scope>
    <source>
        <strain evidence="3">MESINF1</strain>
    </source>
</reference>